<dbReference type="AlphaFoldDB" id="A0A8T2B0L8"/>
<sequence length="505" mass="57920">MEAELDSITRNKTCELVKRADGVKPIGLKWIYKIRRKANGSVNKYKERLVAKGYVQQHSIDFEEAFAPVARIKTIRLLIALVATKGWEMHYLDVKTAFLNEDLNEVVYISQPEGFINQGEENRVYKFHKALYGLRQAPRAWSVKLDHVLKKMSFKRSVKESSIYLKKTEKDILILAIYVDDLFVTGTTREVIDQFTKDMSREVEMSDIGKLTYYLDIEVLQGADGIQIKQERYAQGTFVDTKMDSCNLTHVPMESNLKILKVENKQEIDATMYRRAIGCLRYLLHTRIDMAFAVGVLSQYMQSPKESDGQALKHVLRYRKGTTILGLHFKRDGSRRVIGYSDSSQNVDVDDSRSTSGQVFNRDSSPITWTSPKQPTVALSSCEAEFMEATEAAKQAIWLKELMKEILCTDEKVILKIDNKLTIARTKNPMFHGRSKHILSKYHFIQECVENEQIEVKHVPEVEQQADIHTKPLARIKFKDMMSLIGVEEIKLPRIQVGIKGENVG</sequence>
<accession>A0A8T2B0L8</accession>
<reference evidence="2 3" key="1">
    <citation type="submission" date="2020-12" db="EMBL/GenBank/DDBJ databases">
        <title>Concerted genomic and epigenomic changes stabilize Arabidopsis allopolyploids.</title>
        <authorList>
            <person name="Chen Z."/>
        </authorList>
    </citation>
    <scope>NUCLEOTIDE SEQUENCE [LARGE SCALE GENOMIC DNA]</scope>
    <source>
        <strain evidence="2">Allo738</strain>
        <tissue evidence="2">Leaf</tissue>
    </source>
</reference>
<dbReference type="Pfam" id="PF07727">
    <property type="entry name" value="RVT_2"/>
    <property type="match status" value="1"/>
</dbReference>
<evidence type="ECO:0000259" key="1">
    <source>
        <dbReference type="Pfam" id="PF07727"/>
    </source>
</evidence>
<protein>
    <submittedName>
        <fullName evidence="2">Reverse transcriptase RNA-dependent DNA polymerase</fullName>
    </submittedName>
</protein>
<dbReference type="Proteomes" id="UP000694240">
    <property type="component" value="Chromosome 8"/>
</dbReference>
<keyword evidence="3" id="KW-1185">Reference proteome</keyword>
<dbReference type="PANTHER" id="PTHR11439">
    <property type="entry name" value="GAG-POL-RELATED RETROTRANSPOSON"/>
    <property type="match status" value="1"/>
</dbReference>
<dbReference type="InterPro" id="IPR013103">
    <property type="entry name" value="RVT_2"/>
</dbReference>
<dbReference type="CDD" id="cd09272">
    <property type="entry name" value="RNase_HI_RT_Ty1"/>
    <property type="match status" value="1"/>
</dbReference>
<organism evidence="2 3">
    <name type="scientific">Arabidopsis thaliana x Arabidopsis arenosa</name>
    <dbReference type="NCBI Taxonomy" id="1240361"/>
    <lineage>
        <taxon>Eukaryota</taxon>
        <taxon>Viridiplantae</taxon>
        <taxon>Streptophyta</taxon>
        <taxon>Embryophyta</taxon>
        <taxon>Tracheophyta</taxon>
        <taxon>Spermatophyta</taxon>
        <taxon>Magnoliopsida</taxon>
        <taxon>eudicotyledons</taxon>
        <taxon>Gunneridae</taxon>
        <taxon>Pentapetalae</taxon>
        <taxon>rosids</taxon>
        <taxon>malvids</taxon>
        <taxon>Brassicales</taxon>
        <taxon>Brassicaceae</taxon>
        <taxon>Camelineae</taxon>
        <taxon>Arabidopsis</taxon>
    </lineage>
</organism>
<feature type="domain" description="Reverse transcriptase Ty1/copia-type" evidence="1">
    <location>
        <begin position="11"/>
        <end position="254"/>
    </location>
</feature>
<gene>
    <name evidence="2" type="ORF">ISN45_Aa03g032950</name>
</gene>
<comment type="caution">
    <text evidence="2">The sequence shown here is derived from an EMBL/GenBank/DDBJ whole genome shotgun (WGS) entry which is preliminary data.</text>
</comment>
<keyword evidence="2" id="KW-0808">Transferase</keyword>
<dbReference type="PANTHER" id="PTHR11439:SF515">
    <property type="entry name" value="GAG-POL POLYPROTEIN"/>
    <property type="match status" value="1"/>
</dbReference>
<dbReference type="EMBL" id="JAEFBK010000008">
    <property type="protein sequence ID" value="KAG7579132.1"/>
    <property type="molecule type" value="Genomic_DNA"/>
</dbReference>
<keyword evidence="2" id="KW-0548">Nucleotidyltransferase</keyword>
<keyword evidence="2" id="KW-0695">RNA-directed DNA polymerase</keyword>
<evidence type="ECO:0000313" key="3">
    <source>
        <dbReference type="Proteomes" id="UP000694240"/>
    </source>
</evidence>
<name>A0A8T2B0L8_9BRAS</name>
<evidence type="ECO:0000313" key="2">
    <source>
        <dbReference type="EMBL" id="KAG7579132.1"/>
    </source>
</evidence>
<proteinExistence type="predicted"/>
<dbReference type="GO" id="GO:0003964">
    <property type="term" value="F:RNA-directed DNA polymerase activity"/>
    <property type="evidence" value="ECO:0007669"/>
    <property type="project" value="UniProtKB-KW"/>
</dbReference>